<dbReference type="GO" id="GO:0016020">
    <property type="term" value="C:membrane"/>
    <property type="evidence" value="ECO:0007669"/>
    <property type="project" value="UniProtKB-SubCell"/>
</dbReference>
<evidence type="ECO:0000256" key="3">
    <source>
        <dbReference type="ARBA" id="ARBA00022989"/>
    </source>
</evidence>
<dbReference type="GeneID" id="28832984"/>
<evidence type="ECO:0000256" key="2">
    <source>
        <dbReference type="ARBA" id="ARBA00022692"/>
    </source>
</evidence>
<dbReference type="SUPFAM" id="SSF144083">
    <property type="entry name" value="Magnesium transport protein CorA, transmembrane region"/>
    <property type="match status" value="1"/>
</dbReference>
<evidence type="ECO:0000256" key="1">
    <source>
        <dbReference type="ARBA" id="ARBA00004141"/>
    </source>
</evidence>
<evidence type="ECO:0000256" key="4">
    <source>
        <dbReference type="ARBA" id="ARBA00023136"/>
    </source>
</evidence>
<name>A0A132B5X4_MOLSC</name>
<organism evidence="6 7">
    <name type="scientific">Mollisia scopiformis</name>
    <name type="common">Conifer needle endophyte fungus</name>
    <name type="synonym">Phialocephala scopiformis</name>
    <dbReference type="NCBI Taxonomy" id="149040"/>
    <lineage>
        <taxon>Eukaryota</taxon>
        <taxon>Fungi</taxon>
        <taxon>Dikarya</taxon>
        <taxon>Ascomycota</taxon>
        <taxon>Pezizomycotina</taxon>
        <taxon>Leotiomycetes</taxon>
        <taxon>Helotiales</taxon>
        <taxon>Mollisiaceae</taxon>
        <taxon>Mollisia</taxon>
    </lineage>
</organism>
<sequence length="423" mass="47724">MADIITPSDLSSDDVDVIDIPWGKPSSYFSNLNASVSELSQFPRAQIASPTEKVSLRLLIIPCDHPPTSFAELLSVRSLRLAGASTLRDKHYLQVQRNTSGSACHLQAPARFLLQTPVDDDTFFSLAIKSNESKFSRFNGCFFCSGVEIPRFSTALKGEVIPLDWKDSDMPLAIIPLIILKHHVLMTTSKLESLMKEVGAIESRMSGADRLTLDFDDIILKLHLCNKNLVDLERRWRFESHLADTIRDFIKVTLLSRNWEIITTNSEKLKNDLAMQSRLDASEYDLNVLPRRITNQFTTIFNLIAQRDTKATIELATSSQKLAEAALRDSSSMKTIAAMTLIFLPGTFVCSFFSMTFFDWRASPETSVVTSLWVYFAVAVPFTIVVVLCWIAWTWKSRQEVGRGEKERATILPLFRKKALKTV</sequence>
<feature type="transmembrane region" description="Helical" evidence="5">
    <location>
        <begin position="336"/>
        <end position="360"/>
    </location>
</feature>
<comment type="subcellular location">
    <subcellularLocation>
        <location evidence="1">Membrane</location>
        <topology evidence="1">Multi-pass membrane protein</topology>
    </subcellularLocation>
</comment>
<dbReference type="InParanoid" id="A0A132B5X4"/>
<keyword evidence="4 5" id="KW-0472">Membrane</keyword>
<dbReference type="RefSeq" id="XP_018062157.1">
    <property type="nucleotide sequence ID" value="XM_018223258.1"/>
</dbReference>
<evidence type="ECO:0000313" key="6">
    <source>
        <dbReference type="EMBL" id="KUJ07802.1"/>
    </source>
</evidence>
<accession>A0A132B5X4</accession>
<evidence type="ECO:0000256" key="5">
    <source>
        <dbReference type="SAM" id="Phobius"/>
    </source>
</evidence>
<keyword evidence="7" id="KW-1185">Reference proteome</keyword>
<evidence type="ECO:0000313" key="7">
    <source>
        <dbReference type="Proteomes" id="UP000070700"/>
    </source>
</evidence>
<reference evidence="6 7" key="1">
    <citation type="submission" date="2015-10" db="EMBL/GenBank/DDBJ databases">
        <title>Full genome of DAOMC 229536 Phialocephala scopiformis, a fungal endophyte of spruce producing the potent anti-insectan compound rugulosin.</title>
        <authorList>
            <consortium name="DOE Joint Genome Institute"/>
            <person name="Walker A.K."/>
            <person name="Frasz S.L."/>
            <person name="Seifert K.A."/>
            <person name="Miller J.D."/>
            <person name="Mondo S.J."/>
            <person name="Labutti K."/>
            <person name="Lipzen A."/>
            <person name="Dockter R."/>
            <person name="Kennedy M."/>
            <person name="Grigoriev I.V."/>
            <person name="Spatafora J.W."/>
        </authorList>
    </citation>
    <scope>NUCLEOTIDE SEQUENCE [LARGE SCALE GENOMIC DNA]</scope>
    <source>
        <strain evidence="6 7">CBS 120377</strain>
    </source>
</reference>
<gene>
    <name evidence="6" type="ORF">LY89DRAFT_789480</name>
</gene>
<keyword evidence="3 5" id="KW-1133">Transmembrane helix</keyword>
<dbReference type="InterPro" id="IPR045863">
    <property type="entry name" value="CorA_TM1_TM2"/>
</dbReference>
<feature type="transmembrane region" description="Helical" evidence="5">
    <location>
        <begin position="372"/>
        <end position="393"/>
    </location>
</feature>
<dbReference type="EMBL" id="KQ947438">
    <property type="protein sequence ID" value="KUJ07802.1"/>
    <property type="molecule type" value="Genomic_DNA"/>
</dbReference>
<dbReference type="Gene3D" id="1.20.58.340">
    <property type="entry name" value="Magnesium transport protein CorA, transmembrane region"/>
    <property type="match status" value="1"/>
</dbReference>
<dbReference type="Proteomes" id="UP000070700">
    <property type="component" value="Unassembled WGS sequence"/>
</dbReference>
<dbReference type="AlphaFoldDB" id="A0A132B5X4"/>
<dbReference type="KEGG" id="psco:LY89DRAFT_789480"/>
<protein>
    <submittedName>
        <fullName evidence="6">Uncharacterized protein</fullName>
    </submittedName>
</protein>
<keyword evidence="2 5" id="KW-0812">Transmembrane</keyword>
<proteinExistence type="predicted"/>
<dbReference type="OrthoDB" id="2830640at2759"/>